<dbReference type="Pfam" id="PF17773">
    <property type="entry name" value="UPF0176_N"/>
    <property type="match status" value="1"/>
</dbReference>
<dbReference type="PANTHER" id="PTHR43268:SF3">
    <property type="entry name" value="RHODANESE-LIKE DOMAIN-CONTAINING PROTEIN 7-RELATED"/>
    <property type="match status" value="1"/>
</dbReference>
<comment type="similarity">
    <text evidence="1">Belongs to the TrhO family.</text>
</comment>
<organism evidence="4 5">
    <name type="scientific">Sphingomonas desiccabilis</name>
    <dbReference type="NCBI Taxonomy" id="429134"/>
    <lineage>
        <taxon>Bacteria</taxon>
        <taxon>Pseudomonadati</taxon>
        <taxon>Pseudomonadota</taxon>
        <taxon>Alphaproteobacteria</taxon>
        <taxon>Sphingomonadales</taxon>
        <taxon>Sphingomonadaceae</taxon>
        <taxon>Sphingomonas</taxon>
    </lineage>
</organism>
<dbReference type="CDD" id="cd01518">
    <property type="entry name" value="RHOD_YceA"/>
    <property type="match status" value="1"/>
</dbReference>
<dbReference type="OrthoDB" id="9778326at2"/>
<reference evidence="4 5" key="1">
    <citation type="submission" date="2019-01" db="EMBL/GenBank/DDBJ databases">
        <title>Sphingomonas mucosissima sp. nov. and Sphingomonas desiccabilis sp. nov., from biological soil crusts in the Colorado Plateau, USA.</title>
        <authorList>
            <person name="Zhu D."/>
        </authorList>
    </citation>
    <scope>NUCLEOTIDE SEQUENCE [LARGE SCALE GENOMIC DNA]</scope>
    <source>
        <strain evidence="4 5">CP1D</strain>
    </source>
</reference>
<dbReference type="Gene3D" id="3.30.70.100">
    <property type="match status" value="1"/>
</dbReference>
<dbReference type="PROSITE" id="PS50206">
    <property type="entry name" value="RHODANESE_3"/>
    <property type="match status" value="1"/>
</dbReference>
<dbReference type="EMBL" id="SDPT01000002">
    <property type="protein sequence ID" value="RXZ32199.1"/>
    <property type="molecule type" value="Genomic_DNA"/>
</dbReference>
<accession>A0A4Q2IVG4</accession>
<dbReference type="EC" id="1.14.-.-" evidence="1"/>
<dbReference type="InterPro" id="IPR001763">
    <property type="entry name" value="Rhodanese-like_dom"/>
</dbReference>
<dbReference type="InterPro" id="IPR020936">
    <property type="entry name" value="TrhO"/>
</dbReference>
<protein>
    <recommendedName>
        <fullName evidence="1">tRNA uridine(34) hydroxylase</fullName>
        <ecNumber evidence="1">1.14.-.-</ecNumber>
    </recommendedName>
    <alternativeName>
        <fullName evidence="1">tRNA hydroxylation protein O</fullName>
    </alternativeName>
</protein>
<dbReference type="Pfam" id="PF00581">
    <property type="entry name" value="Rhodanese"/>
    <property type="match status" value="1"/>
</dbReference>
<dbReference type="GO" id="GO:0016740">
    <property type="term" value="F:transferase activity"/>
    <property type="evidence" value="ECO:0007669"/>
    <property type="project" value="UniProtKB-KW"/>
</dbReference>
<gene>
    <name evidence="1" type="primary">trhO</name>
    <name evidence="4" type="ORF">EO081_13590</name>
</gene>
<dbReference type="AlphaFoldDB" id="A0A4Q2IVG4"/>
<dbReference type="Proteomes" id="UP000292347">
    <property type="component" value="Unassembled WGS sequence"/>
</dbReference>
<dbReference type="Gene3D" id="3.40.250.10">
    <property type="entry name" value="Rhodanese-like domain"/>
    <property type="match status" value="1"/>
</dbReference>
<comment type="catalytic activity">
    <reaction evidence="1">
        <text>uridine(34) in tRNA + AH2 + O2 = 5-hydroxyuridine(34) in tRNA + A + H2O</text>
        <dbReference type="Rhea" id="RHEA:64224"/>
        <dbReference type="Rhea" id="RHEA-COMP:11727"/>
        <dbReference type="Rhea" id="RHEA-COMP:13381"/>
        <dbReference type="ChEBI" id="CHEBI:13193"/>
        <dbReference type="ChEBI" id="CHEBI:15377"/>
        <dbReference type="ChEBI" id="CHEBI:15379"/>
        <dbReference type="ChEBI" id="CHEBI:17499"/>
        <dbReference type="ChEBI" id="CHEBI:65315"/>
        <dbReference type="ChEBI" id="CHEBI:136877"/>
    </reaction>
</comment>
<feature type="compositionally biased region" description="Basic and acidic residues" evidence="2">
    <location>
        <begin position="1"/>
        <end position="27"/>
    </location>
</feature>
<feature type="compositionally biased region" description="Basic and acidic residues" evidence="2">
    <location>
        <begin position="326"/>
        <end position="345"/>
    </location>
</feature>
<dbReference type="InterPro" id="IPR040503">
    <property type="entry name" value="TRHO_N"/>
</dbReference>
<dbReference type="SUPFAM" id="SSF52821">
    <property type="entry name" value="Rhodanese/Cell cycle control phosphatase"/>
    <property type="match status" value="1"/>
</dbReference>
<proteinExistence type="inferred from homology"/>
<evidence type="ECO:0000313" key="4">
    <source>
        <dbReference type="EMBL" id="RXZ32199.1"/>
    </source>
</evidence>
<evidence type="ECO:0000256" key="1">
    <source>
        <dbReference type="HAMAP-Rule" id="MF_00469"/>
    </source>
</evidence>
<sequence length="360" mass="39248">MAFRERKLRVGETAEKRRGAAGERRPDALQPRRLPLSRNPVSDPLPIRVVALYRFTTFDDPAALRGPLAQTCCSLGVKGTLLLAPEGINGTIAGTDAAIDSALAAIRALPGCAALEHKESRAATMPFHRMKVRLKREIVTMGEPHVDPVGQVGTYVAPEDWNALIADPEVVLIDTRNAYEVAVGTFQGAIDPATDSFRDFPSWFRDHRDTLLAGKSKVAMFCTGGIRCEKATALLRAEGVDAVYHLKGGILKYLEEVPEADSRWNGECFVFDQRVAVGHALAPGSHALCHACRMPVSVADQGSPLYEEGVSCPACYHQRSDEDRARYAERHRQEKLAEARGEEHVGATISDRGVEAADRA</sequence>
<dbReference type="GO" id="GO:0016705">
    <property type="term" value="F:oxidoreductase activity, acting on paired donors, with incorporation or reduction of molecular oxygen"/>
    <property type="evidence" value="ECO:0007669"/>
    <property type="project" value="UniProtKB-UniRule"/>
</dbReference>
<keyword evidence="4" id="KW-0808">Transferase</keyword>
<dbReference type="SMART" id="SM00450">
    <property type="entry name" value="RHOD"/>
    <property type="match status" value="1"/>
</dbReference>
<feature type="region of interest" description="Disordered" evidence="2">
    <location>
        <begin position="1"/>
        <end position="37"/>
    </location>
</feature>
<evidence type="ECO:0000313" key="5">
    <source>
        <dbReference type="Proteomes" id="UP000292347"/>
    </source>
</evidence>
<comment type="caution">
    <text evidence="4">The sequence shown here is derived from an EMBL/GenBank/DDBJ whole genome shotgun (WGS) entry which is preliminary data.</text>
</comment>
<comment type="function">
    <text evidence="1">Catalyzes oxygen-dependent 5-hydroxyuridine (ho5U) modification at position 34 in tRNAs.</text>
</comment>
<keyword evidence="1" id="KW-0560">Oxidoreductase</keyword>
<keyword evidence="1" id="KW-0819">tRNA processing</keyword>
<feature type="region of interest" description="Disordered" evidence="2">
    <location>
        <begin position="326"/>
        <end position="360"/>
    </location>
</feature>
<dbReference type="GO" id="GO:0006400">
    <property type="term" value="P:tRNA modification"/>
    <property type="evidence" value="ECO:0007669"/>
    <property type="project" value="UniProtKB-UniRule"/>
</dbReference>
<dbReference type="PANTHER" id="PTHR43268">
    <property type="entry name" value="THIOSULFATE SULFURTRANSFERASE/RHODANESE-LIKE DOMAIN-CONTAINING PROTEIN 2"/>
    <property type="match status" value="1"/>
</dbReference>
<feature type="domain" description="Rhodanese" evidence="3">
    <location>
        <begin position="166"/>
        <end position="262"/>
    </location>
</feature>
<dbReference type="NCBIfam" id="NF001136">
    <property type="entry name" value="PRK00142.1-4"/>
    <property type="match status" value="1"/>
</dbReference>
<evidence type="ECO:0000259" key="3">
    <source>
        <dbReference type="PROSITE" id="PS50206"/>
    </source>
</evidence>
<name>A0A4Q2IVG4_9SPHN</name>
<dbReference type="HAMAP" id="MF_00469">
    <property type="entry name" value="TrhO"/>
    <property type="match status" value="1"/>
</dbReference>
<dbReference type="InterPro" id="IPR036873">
    <property type="entry name" value="Rhodanese-like_dom_sf"/>
</dbReference>
<evidence type="ECO:0000256" key="2">
    <source>
        <dbReference type="SAM" id="MobiDB-lite"/>
    </source>
</evidence>
<keyword evidence="5" id="KW-1185">Reference proteome</keyword>